<reference evidence="5 6" key="1">
    <citation type="submission" date="2020-08" db="EMBL/GenBank/DDBJ databases">
        <title>Genomic Encyclopedia of Type Strains, Phase IV (KMG-IV): sequencing the most valuable type-strain genomes for metagenomic binning, comparative biology and taxonomic classification.</title>
        <authorList>
            <person name="Goeker M."/>
        </authorList>
    </citation>
    <scope>NUCLEOTIDE SEQUENCE [LARGE SCALE GENOMIC DNA]</scope>
    <source>
        <strain evidence="5 6">DSM 100211</strain>
    </source>
</reference>
<accession>A0A7W6D7F1</accession>
<dbReference type="RefSeq" id="WP_183799454.1">
    <property type="nucleotide sequence ID" value="NZ_JACIEE010000002.1"/>
</dbReference>
<comment type="subunit">
    <text evidence="4">Interacts with the cytoplasmic NapA precursor.</text>
</comment>
<sequence length="95" mass="9998">MPEQPKRHHISSAVIATMPAHTAAVLAEIAKMENVEVHGEGGGKIVVVIEGSSTGMLGESLTRMSLLDGVISANMVFEHVETEETGSDDRNTDAA</sequence>
<dbReference type="PANTHER" id="PTHR38603">
    <property type="entry name" value="CHAPERONE NAPD"/>
    <property type="match status" value="1"/>
</dbReference>
<dbReference type="Pfam" id="PF03927">
    <property type="entry name" value="NapD"/>
    <property type="match status" value="1"/>
</dbReference>
<dbReference type="EMBL" id="JACIEE010000002">
    <property type="protein sequence ID" value="MBB3975615.1"/>
    <property type="molecule type" value="Genomic_DNA"/>
</dbReference>
<dbReference type="AlphaFoldDB" id="A0A7W6D7F1"/>
<protein>
    <recommendedName>
        <fullName evidence="4">Chaperone NapD</fullName>
    </recommendedName>
    <alternativeName>
        <fullName evidence="4">NapA signal peptide-binding chaperone NapD</fullName>
    </alternativeName>
</protein>
<evidence type="ECO:0000313" key="6">
    <source>
        <dbReference type="Proteomes" id="UP000574761"/>
    </source>
</evidence>
<comment type="subcellular location">
    <subcellularLocation>
        <location evidence="1 4">Cytoplasm</location>
    </subcellularLocation>
</comment>
<evidence type="ECO:0000256" key="1">
    <source>
        <dbReference type="ARBA" id="ARBA00004496"/>
    </source>
</evidence>
<name>A0A7W6D7F1_9HYPH</name>
<evidence type="ECO:0000313" key="5">
    <source>
        <dbReference type="EMBL" id="MBB3975615.1"/>
    </source>
</evidence>
<dbReference type="GO" id="GO:0005737">
    <property type="term" value="C:cytoplasm"/>
    <property type="evidence" value="ECO:0007669"/>
    <property type="project" value="UniProtKB-SubCell"/>
</dbReference>
<keyword evidence="3 4" id="KW-0143">Chaperone</keyword>
<dbReference type="Gene3D" id="3.30.70.920">
    <property type="match status" value="1"/>
</dbReference>
<proteinExistence type="inferred from homology"/>
<keyword evidence="6" id="KW-1185">Reference proteome</keyword>
<comment type="caution">
    <text evidence="5">The sequence shown here is derived from an EMBL/GenBank/DDBJ whole genome shotgun (WGS) entry which is preliminary data.</text>
</comment>
<dbReference type="GO" id="GO:0051224">
    <property type="term" value="P:negative regulation of protein transport"/>
    <property type="evidence" value="ECO:0007669"/>
    <property type="project" value="UniProtKB-UniRule"/>
</dbReference>
<dbReference type="GO" id="GO:0005048">
    <property type="term" value="F:signal sequence binding"/>
    <property type="evidence" value="ECO:0007669"/>
    <property type="project" value="UniProtKB-UniRule"/>
</dbReference>
<gene>
    <name evidence="4" type="primary">napD</name>
    <name evidence="5" type="ORF">GGQ64_000802</name>
</gene>
<comment type="similarity">
    <text evidence="4">Belongs to the NapD family.</text>
</comment>
<evidence type="ECO:0000256" key="3">
    <source>
        <dbReference type="ARBA" id="ARBA00023186"/>
    </source>
</evidence>
<keyword evidence="2 4" id="KW-0963">Cytoplasm</keyword>
<organism evidence="5 6">
    <name type="scientific">Mycoplana azooxidifex</name>
    <dbReference type="NCBI Taxonomy" id="1636188"/>
    <lineage>
        <taxon>Bacteria</taxon>
        <taxon>Pseudomonadati</taxon>
        <taxon>Pseudomonadota</taxon>
        <taxon>Alphaproteobacteria</taxon>
        <taxon>Hyphomicrobiales</taxon>
        <taxon>Rhizobiaceae</taxon>
        <taxon>Mycoplana</taxon>
    </lineage>
</organism>
<comment type="function">
    <text evidence="4">Chaperone for NapA, the catalytic subunit of the periplasmic nitrate reductase. It binds directly and specifically to the twin-arginine signal peptide of NapA, preventing premature interaction with the Tat translocase and premature export.</text>
</comment>
<evidence type="ECO:0000256" key="4">
    <source>
        <dbReference type="HAMAP-Rule" id="MF_02200"/>
    </source>
</evidence>
<dbReference type="InterPro" id="IPR005623">
    <property type="entry name" value="Chaperone_NapD_NO3_reduct"/>
</dbReference>
<dbReference type="Proteomes" id="UP000574761">
    <property type="component" value="Unassembled WGS sequence"/>
</dbReference>
<dbReference type="HAMAP" id="MF_02200">
    <property type="entry name" value="NapD"/>
    <property type="match status" value="1"/>
</dbReference>
<evidence type="ECO:0000256" key="2">
    <source>
        <dbReference type="ARBA" id="ARBA00022490"/>
    </source>
</evidence>
<dbReference type="PANTHER" id="PTHR38603:SF1">
    <property type="entry name" value="CHAPERONE NAPD"/>
    <property type="match status" value="1"/>
</dbReference>